<dbReference type="PANTHER" id="PTHR12818">
    <property type="entry name" value="TRNA (ADENINE(37)-N6)-METHYLTRANSFERASE"/>
    <property type="match status" value="1"/>
</dbReference>
<sequence>MQLANMQESNSLAVASVEFSEDFSSSLASCWETAAKWSLYSSHDDLQRLIKQVLSWNIRSLSQKNRPHSTPVEQNIRGSDLPPDMIDVSDQSFGKCGNFSASSPGEVIYHLVVEGIDVKYRIDDNSNIMVENASLSDAVNCTRDRQNFITWTDKWA</sequence>
<dbReference type="Proteomes" id="UP000652761">
    <property type="component" value="Unassembled WGS sequence"/>
</dbReference>
<dbReference type="AlphaFoldDB" id="A0A843VRH7"/>
<name>A0A843VRH7_COLES</name>
<protein>
    <submittedName>
        <fullName evidence="1">Uncharacterized protein</fullName>
    </submittedName>
</protein>
<organism evidence="1 2">
    <name type="scientific">Colocasia esculenta</name>
    <name type="common">Wild taro</name>
    <name type="synonym">Arum esculentum</name>
    <dbReference type="NCBI Taxonomy" id="4460"/>
    <lineage>
        <taxon>Eukaryota</taxon>
        <taxon>Viridiplantae</taxon>
        <taxon>Streptophyta</taxon>
        <taxon>Embryophyta</taxon>
        <taxon>Tracheophyta</taxon>
        <taxon>Spermatophyta</taxon>
        <taxon>Magnoliopsida</taxon>
        <taxon>Liliopsida</taxon>
        <taxon>Araceae</taxon>
        <taxon>Aroideae</taxon>
        <taxon>Colocasieae</taxon>
        <taxon>Colocasia</taxon>
    </lineage>
</organism>
<keyword evidence="2" id="KW-1185">Reference proteome</keyword>
<proteinExistence type="predicted"/>
<comment type="caution">
    <text evidence="1">The sequence shown here is derived from an EMBL/GenBank/DDBJ whole genome shotgun (WGS) entry which is preliminary data.</text>
</comment>
<dbReference type="OrthoDB" id="4882at2759"/>
<accession>A0A843VRH7</accession>
<dbReference type="EMBL" id="NMUH01002069">
    <property type="protein sequence ID" value="MQL97576.1"/>
    <property type="molecule type" value="Genomic_DNA"/>
</dbReference>
<dbReference type="InterPro" id="IPR040372">
    <property type="entry name" value="YaeB-like"/>
</dbReference>
<dbReference type="PANTHER" id="PTHR12818:SF0">
    <property type="entry name" value="TRNA (ADENINE(37)-N6)-METHYLTRANSFERASE"/>
    <property type="match status" value="1"/>
</dbReference>
<evidence type="ECO:0000313" key="2">
    <source>
        <dbReference type="Proteomes" id="UP000652761"/>
    </source>
</evidence>
<gene>
    <name evidence="1" type="ORF">Taro_030270</name>
</gene>
<reference evidence="1" key="1">
    <citation type="submission" date="2017-07" db="EMBL/GenBank/DDBJ databases">
        <title>Taro Niue Genome Assembly and Annotation.</title>
        <authorList>
            <person name="Atibalentja N."/>
            <person name="Keating K."/>
            <person name="Fields C.J."/>
        </authorList>
    </citation>
    <scope>NUCLEOTIDE SEQUENCE</scope>
    <source>
        <strain evidence="1">Niue_2</strain>
        <tissue evidence="1">Leaf</tissue>
    </source>
</reference>
<evidence type="ECO:0000313" key="1">
    <source>
        <dbReference type="EMBL" id="MQL97576.1"/>
    </source>
</evidence>